<dbReference type="EMBL" id="CAJPWZ010003308">
    <property type="protein sequence ID" value="CAG2256636.1"/>
    <property type="molecule type" value="Genomic_DNA"/>
</dbReference>
<reference evidence="9" key="1">
    <citation type="submission" date="2021-03" db="EMBL/GenBank/DDBJ databases">
        <authorList>
            <person name="Bekaert M."/>
        </authorList>
    </citation>
    <scope>NUCLEOTIDE SEQUENCE</scope>
</reference>
<feature type="region of interest" description="Disordered" evidence="6">
    <location>
        <begin position="589"/>
        <end position="622"/>
    </location>
</feature>
<dbReference type="PANTHER" id="PTHR11640:SF164">
    <property type="entry name" value="MAM DOMAIN-CONTAINING GLYCOSYLPHOSPHATIDYLINOSITOL ANCHOR PROTEIN 1"/>
    <property type="match status" value="1"/>
</dbReference>
<dbReference type="InterPro" id="IPR013783">
    <property type="entry name" value="Ig-like_fold"/>
</dbReference>
<dbReference type="GO" id="GO:0005911">
    <property type="term" value="C:cell-cell junction"/>
    <property type="evidence" value="ECO:0007669"/>
    <property type="project" value="TreeGrafter"/>
</dbReference>
<dbReference type="InterPro" id="IPR007110">
    <property type="entry name" value="Ig-like_dom"/>
</dbReference>
<organism evidence="9 10">
    <name type="scientific">Mytilus edulis</name>
    <name type="common">Blue mussel</name>
    <dbReference type="NCBI Taxonomy" id="6550"/>
    <lineage>
        <taxon>Eukaryota</taxon>
        <taxon>Metazoa</taxon>
        <taxon>Spiralia</taxon>
        <taxon>Lophotrochozoa</taxon>
        <taxon>Mollusca</taxon>
        <taxon>Bivalvia</taxon>
        <taxon>Autobranchia</taxon>
        <taxon>Pteriomorphia</taxon>
        <taxon>Mytilida</taxon>
        <taxon>Mytiloidea</taxon>
        <taxon>Mytilidae</taxon>
        <taxon>Mytilinae</taxon>
        <taxon>Mytilus</taxon>
    </lineage>
</organism>
<dbReference type="InterPro" id="IPR051275">
    <property type="entry name" value="Cell_adhesion_signaling"/>
</dbReference>
<dbReference type="PANTHER" id="PTHR11640">
    <property type="entry name" value="NEPHRIN"/>
    <property type="match status" value="1"/>
</dbReference>
<keyword evidence="3" id="KW-1015">Disulfide bond</keyword>
<keyword evidence="2 7" id="KW-0472">Membrane</keyword>
<gene>
    <name evidence="9" type="ORF">MEDL_67942</name>
</gene>
<evidence type="ECO:0000313" key="9">
    <source>
        <dbReference type="EMBL" id="CAG2256636.1"/>
    </source>
</evidence>
<comment type="subcellular location">
    <subcellularLocation>
        <location evidence="1">Membrane</location>
        <topology evidence="1">Single-pass type I membrane protein</topology>
    </subcellularLocation>
</comment>
<feature type="domain" description="Ig-like" evidence="8">
    <location>
        <begin position="285"/>
        <end position="374"/>
    </location>
</feature>
<evidence type="ECO:0000313" key="10">
    <source>
        <dbReference type="Proteomes" id="UP000683360"/>
    </source>
</evidence>
<dbReference type="OrthoDB" id="9448246at2759"/>
<dbReference type="GO" id="GO:0050839">
    <property type="term" value="F:cell adhesion molecule binding"/>
    <property type="evidence" value="ECO:0007669"/>
    <property type="project" value="TreeGrafter"/>
</dbReference>
<dbReference type="InterPro" id="IPR036179">
    <property type="entry name" value="Ig-like_dom_sf"/>
</dbReference>
<evidence type="ECO:0000259" key="8">
    <source>
        <dbReference type="PROSITE" id="PS50835"/>
    </source>
</evidence>
<evidence type="ECO:0000256" key="3">
    <source>
        <dbReference type="ARBA" id="ARBA00023157"/>
    </source>
</evidence>
<name>A0A8S3VQT0_MYTED</name>
<evidence type="ECO:0000256" key="5">
    <source>
        <dbReference type="ARBA" id="ARBA00023319"/>
    </source>
</evidence>
<dbReference type="SUPFAM" id="SSF48726">
    <property type="entry name" value="Immunoglobulin"/>
    <property type="match status" value="1"/>
</dbReference>
<dbReference type="GO" id="GO:0098609">
    <property type="term" value="P:cell-cell adhesion"/>
    <property type="evidence" value="ECO:0007669"/>
    <property type="project" value="TreeGrafter"/>
</dbReference>
<evidence type="ECO:0000256" key="1">
    <source>
        <dbReference type="ARBA" id="ARBA00004479"/>
    </source>
</evidence>
<dbReference type="GO" id="GO:0005886">
    <property type="term" value="C:plasma membrane"/>
    <property type="evidence" value="ECO:0007669"/>
    <property type="project" value="TreeGrafter"/>
</dbReference>
<keyword evidence="4" id="KW-0325">Glycoprotein</keyword>
<comment type="caution">
    <text evidence="9">The sequence shown here is derived from an EMBL/GenBank/DDBJ whole genome shotgun (WGS) entry which is preliminary data.</text>
</comment>
<feature type="transmembrane region" description="Helical" evidence="7">
    <location>
        <begin position="501"/>
        <end position="523"/>
    </location>
</feature>
<proteinExistence type="predicted"/>
<keyword evidence="7" id="KW-0812">Transmembrane</keyword>
<accession>A0A8S3VQT0</accession>
<feature type="compositionally biased region" description="Polar residues" evidence="6">
    <location>
        <begin position="605"/>
        <end position="622"/>
    </location>
</feature>
<keyword evidence="5" id="KW-0393">Immunoglobulin domain</keyword>
<dbReference type="Gene3D" id="2.60.40.10">
    <property type="entry name" value="Immunoglobulins"/>
    <property type="match status" value="1"/>
</dbReference>
<sequence length="622" mass="70848">MADAGLYRCDTLINIMSVKHEIIVHIAEPPTNMKFVNETKEGQLFGQQNSVLNIICTVNSGQPQSTLELKLRNISIMSNSSDSIKHSFIARRHDHLKRILCIADNSFHRLVMNIQLYIYLSPLVHVYAEPSAEADEGTNITLLCRYESNVNENKPDTYKRFKGRHRQLLLCSGKQNWGIGTDMIKVTVFYKPRVIEDSSTLEVESKIGKPSFIFLAIVSKTKPFISWTFYPGGKKGNWNVQDLEEEIYNVSSTIVPYDTSHLGWYGARVRNDIGSLDLNIELIGFKVYVFPSKMVYNTSNVIELTCQVSHQNVSNFSNTWVHFYGGIEIRTLQGKVENSLSKLQIPFCDYRDTGTYTCRWSSSSETHSSSSEIYVRSHPVLTALHTSQRFGKTELEVCFYSFPIPIEALWFYKDKTISQTRLIVGINVQETEVMLLVNKKRVMVHGFITSHLIDGLMSTDIELYSCQVRNIMGNLDVSFLNINNSRNLTRSNGKDDRNNNWLIFCLIGSFSTILIVTLSFLYFRYSKRNCRGSSGRIDIRREQEVGSRNSSRSSSHSYAEVDSVYYHTVEWRNYTTEAPMTANIDSSVNADVSIGSRESDKTGDGSDQTQNEEATQSYMELV</sequence>
<dbReference type="PROSITE" id="PS50835">
    <property type="entry name" value="IG_LIKE"/>
    <property type="match status" value="1"/>
</dbReference>
<dbReference type="AlphaFoldDB" id="A0A8S3VQT0"/>
<dbReference type="Proteomes" id="UP000683360">
    <property type="component" value="Unassembled WGS sequence"/>
</dbReference>
<evidence type="ECO:0000256" key="6">
    <source>
        <dbReference type="SAM" id="MobiDB-lite"/>
    </source>
</evidence>
<evidence type="ECO:0000256" key="7">
    <source>
        <dbReference type="SAM" id="Phobius"/>
    </source>
</evidence>
<protein>
    <recommendedName>
        <fullName evidence="8">Ig-like domain-containing protein</fullName>
    </recommendedName>
</protein>
<keyword evidence="7" id="KW-1133">Transmembrane helix</keyword>
<evidence type="ECO:0000256" key="4">
    <source>
        <dbReference type="ARBA" id="ARBA00023180"/>
    </source>
</evidence>
<keyword evidence="10" id="KW-1185">Reference proteome</keyword>
<evidence type="ECO:0000256" key="2">
    <source>
        <dbReference type="ARBA" id="ARBA00023136"/>
    </source>
</evidence>